<evidence type="ECO:0000313" key="2">
    <source>
        <dbReference type="EMBL" id="KAG6922648.1"/>
    </source>
</evidence>
<name>A0A8T1S1E9_CHESE</name>
<keyword evidence="3" id="KW-1185">Reference proteome</keyword>
<proteinExistence type="predicted"/>
<dbReference type="Gene3D" id="1.10.287.3160">
    <property type="match status" value="1"/>
</dbReference>
<feature type="non-terminal residue" evidence="2">
    <location>
        <position position="124"/>
    </location>
</feature>
<dbReference type="AlphaFoldDB" id="A0A8T1S1E9"/>
<feature type="region of interest" description="Disordered" evidence="1">
    <location>
        <begin position="105"/>
        <end position="124"/>
    </location>
</feature>
<dbReference type="Proteomes" id="UP000765507">
    <property type="component" value="Unassembled WGS sequence"/>
</dbReference>
<sequence length="124" mass="14008">APDDLKQFQELFKRVANSQEIALHEVQEKQHKLLKISQPASSAKIAFPMGEAIMEPGEAIWQTPALASLTNQRADRKYFIPAKGTEFLFSPQACSLVVEAANQHSKQPHFRSSLQDKEHKRLDL</sequence>
<gene>
    <name evidence="2" type="ORF">G0U57_001641</name>
</gene>
<organism evidence="2 3">
    <name type="scientific">Chelydra serpentina</name>
    <name type="common">Snapping turtle</name>
    <name type="synonym">Testudo serpentina</name>
    <dbReference type="NCBI Taxonomy" id="8475"/>
    <lineage>
        <taxon>Eukaryota</taxon>
        <taxon>Metazoa</taxon>
        <taxon>Chordata</taxon>
        <taxon>Craniata</taxon>
        <taxon>Vertebrata</taxon>
        <taxon>Euteleostomi</taxon>
        <taxon>Archelosauria</taxon>
        <taxon>Testudinata</taxon>
        <taxon>Testudines</taxon>
        <taxon>Cryptodira</taxon>
        <taxon>Durocryptodira</taxon>
        <taxon>Americhelydia</taxon>
        <taxon>Chelydroidea</taxon>
        <taxon>Chelydridae</taxon>
        <taxon>Chelydra</taxon>
    </lineage>
</organism>
<dbReference type="EMBL" id="JAHGAV010001203">
    <property type="protein sequence ID" value="KAG6922648.1"/>
    <property type="molecule type" value="Genomic_DNA"/>
</dbReference>
<accession>A0A8T1S1E9</accession>
<evidence type="ECO:0000256" key="1">
    <source>
        <dbReference type="SAM" id="MobiDB-lite"/>
    </source>
</evidence>
<reference evidence="2 3" key="1">
    <citation type="journal article" date="2020" name="G3 (Bethesda)">
        <title>Draft Genome of the Common Snapping Turtle, Chelydra serpentina, a Model for Phenotypic Plasticity in Reptiles.</title>
        <authorList>
            <person name="Das D."/>
            <person name="Singh S.K."/>
            <person name="Bierstedt J."/>
            <person name="Erickson A."/>
            <person name="Galli G.L.J."/>
            <person name="Crossley D.A. 2nd"/>
            <person name="Rhen T."/>
        </authorList>
    </citation>
    <scope>NUCLEOTIDE SEQUENCE [LARGE SCALE GENOMIC DNA]</scope>
    <source>
        <strain evidence="2">KW</strain>
    </source>
</reference>
<protein>
    <submittedName>
        <fullName evidence="2">Uncharacterized protein</fullName>
    </submittedName>
</protein>
<comment type="caution">
    <text evidence="2">The sequence shown here is derived from an EMBL/GenBank/DDBJ whole genome shotgun (WGS) entry which is preliminary data.</text>
</comment>
<feature type="non-terminal residue" evidence="2">
    <location>
        <position position="1"/>
    </location>
</feature>
<dbReference type="OrthoDB" id="9050450at2759"/>
<feature type="compositionally biased region" description="Basic and acidic residues" evidence="1">
    <location>
        <begin position="114"/>
        <end position="124"/>
    </location>
</feature>
<evidence type="ECO:0000313" key="3">
    <source>
        <dbReference type="Proteomes" id="UP000765507"/>
    </source>
</evidence>